<feature type="non-terminal residue" evidence="1">
    <location>
        <position position="67"/>
    </location>
</feature>
<evidence type="ECO:0000313" key="2">
    <source>
        <dbReference type="EMBL" id="KAH0223786.1"/>
    </source>
</evidence>
<gene>
    <name evidence="1" type="ORF">KCU76_g14816</name>
    <name evidence="2" type="ORF">KCV03_g4111</name>
</gene>
<dbReference type="OrthoDB" id="3700495at2759"/>
<reference evidence="1" key="1">
    <citation type="journal article" date="2021" name="J Fungi (Basel)">
        <title>Virulence traits and population genomics of the black yeast Aureobasidium melanogenum.</title>
        <authorList>
            <person name="Cernosa A."/>
            <person name="Sun X."/>
            <person name="Gostincar C."/>
            <person name="Fang C."/>
            <person name="Gunde-Cimerman N."/>
            <person name="Song Z."/>
        </authorList>
    </citation>
    <scope>NUCLEOTIDE SEQUENCE</scope>
    <source>
        <strain evidence="2">EXF-8016</strain>
        <strain evidence="1">EXF-9911</strain>
    </source>
</reference>
<organism evidence="1 3">
    <name type="scientific">Aureobasidium melanogenum</name>
    <name type="common">Aureobasidium pullulans var. melanogenum</name>
    <dbReference type="NCBI Taxonomy" id="46634"/>
    <lineage>
        <taxon>Eukaryota</taxon>
        <taxon>Fungi</taxon>
        <taxon>Dikarya</taxon>
        <taxon>Ascomycota</taxon>
        <taxon>Pezizomycotina</taxon>
        <taxon>Dothideomycetes</taxon>
        <taxon>Dothideomycetidae</taxon>
        <taxon>Dothideales</taxon>
        <taxon>Saccotheciaceae</taxon>
        <taxon>Aureobasidium</taxon>
    </lineage>
</organism>
<name>A0A9P8E5B3_AURME</name>
<dbReference type="AlphaFoldDB" id="A0A9P8E5B3"/>
<sequence>MCDYTKVEYCCGHLRYTVRAWCVRYQESHKRCPPNVVAVEYRFEEPCGDCKPPAPRYGYKTKSSSRK</sequence>
<dbReference type="Proteomes" id="UP000767238">
    <property type="component" value="Unassembled WGS sequence"/>
</dbReference>
<evidence type="ECO:0000313" key="3">
    <source>
        <dbReference type="Proteomes" id="UP000779574"/>
    </source>
</evidence>
<proteinExistence type="predicted"/>
<evidence type="ECO:0000313" key="1">
    <source>
        <dbReference type="EMBL" id="KAG9680958.1"/>
    </source>
</evidence>
<dbReference type="EMBL" id="JAHFXF010000924">
    <property type="protein sequence ID" value="KAG9680958.1"/>
    <property type="molecule type" value="Genomic_DNA"/>
</dbReference>
<dbReference type="EMBL" id="JAHFYH010000023">
    <property type="protein sequence ID" value="KAH0223786.1"/>
    <property type="molecule type" value="Genomic_DNA"/>
</dbReference>
<accession>A0A9P8E5B3</accession>
<dbReference type="Proteomes" id="UP000779574">
    <property type="component" value="Unassembled WGS sequence"/>
</dbReference>
<comment type="caution">
    <text evidence="1">The sequence shown here is derived from an EMBL/GenBank/DDBJ whole genome shotgun (WGS) entry which is preliminary data.</text>
</comment>
<reference evidence="1" key="2">
    <citation type="submission" date="2021-08" db="EMBL/GenBank/DDBJ databases">
        <authorList>
            <person name="Gostincar C."/>
            <person name="Sun X."/>
            <person name="Song Z."/>
            <person name="Gunde-Cimerman N."/>
        </authorList>
    </citation>
    <scope>NUCLEOTIDE SEQUENCE</scope>
    <source>
        <strain evidence="2">EXF-8016</strain>
        <strain evidence="1">EXF-9911</strain>
    </source>
</reference>
<protein>
    <submittedName>
        <fullName evidence="1">Uncharacterized protein</fullName>
    </submittedName>
</protein>